<dbReference type="GO" id="GO:0043165">
    <property type="term" value="P:Gram-negative-bacterium-type cell outer membrane assembly"/>
    <property type="evidence" value="ECO:0007669"/>
    <property type="project" value="InterPro"/>
</dbReference>
<dbReference type="GO" id="GO:0019867">
    <property type="term" value="C:outer membrane"/>
    <property type="evidence" value="ECO:0007669"/>
    <property type="project" value="InterPro"/>
</dbReference>
<dbReference type="Proteomes" id="UP000215086">
    <property type="component" value="Chromosome"/>
</dbReference>
<evidence type="ECO:0000313" key="3">
    <source>
        <dbReference type="Proteomes" id="UP000215086"/>
    </source>
</evidence>
<gene>
    <name evidence="2" type="ORF">THTE_0553</name>
</gene>
<keyword evidence="3" id="KW-1185">Reference proteome</keyword>
<dbReference type="KEGG" id="ttf:THTE_0553"/>
<dbReference type="AlphaFoldDB" id="A0A286RB25"/>
<name>A0A286RB25_9BACT</name>
<dbReference type="RefSeq" id="WP_095413850.1">
    <property type="nucleotide sequence ID" value="NZ_CP018477.1"/>
</dbReference>
<accession>A0A286RB25</accession>
<reference evidence="2 3" key="1">
    <citation type="journal article" name="Front. Microbiol.">
        <title>Sugar Metabolism of the First Thermophilic Planctomycete Thermogutta terrifontis: Comparative Genomic and Transcriptomic Approaches.</title>
        <authorList>
            <person name="Elcheninov A.G."/>
            <person name="Menzel P."/>
            <person name="Gudbergsdottir S.R."/>
            <person name="Slesarev A.I."/>
            <person name="Kadnikov V.V."/>
            <person name="Krogh A."/>
            <person name="Bonch-Osmolovskaya E.A."/>
            <person name="Peng X."/>
            <person name="Kublanov I.V."/>
        </authorList>
    </citation>
    <scope>NUCLEOTIDE SEQUENCE [LARGE SCALE GENOMIC DNA]</scope>
    <source>
        <strain evidence="2 3">R1</strain>
    </source>
</reference>
<feature type="transmembrane region" description="Helical" evidence="1">
    <location>
        <begin position="35"/>
        <end position="55"/>
    </location>
</feature>
<evidence type="ECO:0000256" key="1">
    <source>
        <dbReference type="SAM" id="Phobius"/>
    </source>
</evidence>
<sequence length="208" mass="22585">MIGSHFSPCVILSCLRRARLGDRTGECFGGARSTAALVLALVGISLLVVGGCAGYQVGNVQLYRPDIQTVYVPMFQSASLRPGLGERLTEAVIKEIELRTPYKVVGSPEQADSILTGRIVSETKRTVVENPYDDPREIATRFQVEVQWIDNRGRSLTAEETIPVPPELTSVVAEATFVPEVGQSLATAQQAAIQRLASQIVGMMENPW</sequence>
<protein>
    <recommendedName>
        <fullName evidence="4">Lipopolysaccharide-assembly</fullName>
    </recommendedName>
</protein>
<evidence type="ECO:0008006" key="4">
    <source>
        <dbReference type="Google" id="ProtNLM"/>
    </source>
</evidence>
<evidence type="ECO:0000313" key="2">
    <source>
        <dbReference type="EMBL" id="ASV73155.1"/>
    </source>
</evidence>
<proteinExistence type="predicted"/>
<keyword evidence="1" id="KW-0472">Membrane</keyword>
<dbReference type="EMBL" id="CP018477">
    <property type="protein sequence ID" value="ASV73155.1"/>
    <property type="molecule type" value="Genomic_DNA"/>
</dbReference>
<organism evidence="2 3">
    <name type="scientific">Thermogutta terrifontis</name>
    <dbReference type="NCBI Taxonomy" id="1331910"/>
    <lineage>
        <taxon>Bacteria</taxon>
        <taxon>Pseudomonadati</taxon>
        <taxon>Planctomycetota</taxon>
        <taxon>Planctomycetia</taxon>
        <taxon>Pirellulales</taxon>
        <taxon>Thermoguttaceae</taxon>
        <taxon>Thermogutta</taxon>
    </lineage>
</organism>
<dbReference type="InterPro" id="IPR007485">
    <property type="entry name" value="LPS_assembly_LptE"/>
</dbReference>
<dbReference type="Pfam" id="PF04390">
    <property type="entry name" value="LptE"/>
    <property type="match status" value="1"/>
</dbReference>
<dbReference type="OrthoDB" id="270268at2"/>
<keyword evidence="1" id="KW-0812">Transmembrane</keyword>
<keyword evidence="1" id="KW-1133">Transmembrane helix</keyword>